<dbReference type="Proteomes" id="UP000281261">
    <property type="component" value="Unassembled WGS sequence"/>
</dbReference>
<proteinExistence type="predicted"/>
<name>A0A420ZCE3_UNCK3</name>
<protein>
    <submittedName>
        <fullName evidence="1">Uncharacterized protein</fullName>
    </submittedName>
</protein>
<evidence type="ECO:0000313" key="1">
    <source>
        <dbReference type="EMBL" id="RLC36939.1"/>
    </source>
</evidence>
<dbReference type="EMBL" id="QMNG01000020">
    <property type="protein sequence ID" value="RLC36939.1"/>
    <property type="molecule type" value="Genomic_DNA"/>
</dbReference>
<evidence type="ECO:0000313" key="2">
    <source>
        <dbReference type="Proteomes" id="UP000281261"/>
    </source>
</evidence>
<dbReference type="AlphaFoldDB" id="A0A420ZCE3"/>
<organism evidence="1 2">
    <name type="scientific">candidate division Kazan bacterium</name>
    <dbReference type="NCBI Taxonomy" id="2202143"/>
    <lineage>
        <taxon>Bacteria</taxon>
        <taxon>Bacteria division Kazan-3B-28</taxon>
    </lineage>
</organism>
<reference evidence="1 2" key="1">
    <citation type="submission" date="2018-06" db="EMBL/GenBank/DDBJ databases">
        <title>Extensive metabolic versatility and redundancy in microbially diverse, dynamic hydrothermal sediments.</title>
        <authorList>
            <person name="Dombrowski N."/>
            <person name="Teske A."/>
            <person name="Baker B.J."/>
        </authorList>
    </citation>
    <scope>NUCLEOTIDE SEQUENCE [LARGE SCALE GENOMIC DNA]</scope>
    <source>
        <strain evidence="1">B79_G16</strain>
    </source>
</reference>
<accession>A0A420ZCE3</accession>
<comment type="caution">
    <text evidence="1">The sequence shown here is derived from an EMBL/GenBank/DDBJ whole genome shotgun (WGS) entry which is preliminary data.</text>
</comment>
<sequence length="95" mass="10372">MDFANLKKTTPKRFCTTQGCPVLPHADVVQDVAEIHAVFEQLQTRVFHVVSTKDVEGKASKSGEDMGVGSDARLIFPHSDISDIMVSILNSPMIS</sequence>
<gene>
    <name evidence="1" type="ORF">DRH29_03445</name>
</gene>
<feature type="non-terminal residue" evidence="1">
    <location>
        <position position="95"/>
    </location>
</feature>